<name>A0A250IHV5_9BACT</name>
<protein>
    <submittedName>
        <fullName evidence="1">Uncharacterized protein</fullName>
    </submittedName>
</protein>
<dbReference type="RefSeq" id="WP_095979737.1">
    <property type="nucleotide sequence ID" value="NZ_CP022163.1"/>
</dbReference>
<accession>A0A250IHV5</accession>
<dbReference type="Proteomes" id="UP000217289">
    <property type="component" value="Chromosome"/>
</dbReference>
<reference evidence="1 2" key="1">
    <citation type="submission" date="2017-06" db="EMBL/GenBank/DDBJ databases">
        <authorList>
            <person name="Kim H.J."/>
            <person name="Triplett B.A."/>
        </authorList>
    </citation>
    <scope>NUCLEOTIDE SEQUENCE [LARGE SCALE GENOMIC DNA]</scope>
    <source>
        <strain evidence="1 2">DSM 14713</strain>
    </source>
</reference>
<dbReference type="Pfam" id="PF09544">
    <property type="entry name" value="DUF2381"/>
    <property type="match status" value="1"/>
</dbReference>
<evidence type="ECO:0000313" key="2">
    <source>
        <dbReference type="Proteomes" id="UP000217289"/>
    </source>
</evidence>
<dbReference type="AlphaFoldDB" id="A0A250IHV5"/>
<evidence type="ECO:0000313" key="1">
    <source>
        <dbReference type="EMBL" id="ATB31404.1"/>
    </source>
</evidence>
<organism evidence="1 2">
    <name type="scientific">Melittangium boletus DSM 14713</name>
    <dbReference type="NCBI Taxonomy" id="1294270"/>
    <lineage>
        <taxon>Bacteria</taxon>
        <taxon>Pseudomonadati</taxon>
        <taxon>Myxococcota</taxon>
        <taxon>Myxococcia</taxon>
        <taxon>Myxococcales</taxon>
        <taxon>Cystobacterineae</taxon>
        <taxon>Archangiaceae</taxon>
        <taxon>Melittangium</taxon>
    </lineage>
</organism>
<keyword evidence="2" id="KW-1185">Reference proteome</keyword>
<gene>
    <name evidence="1" type="ORF">MEBOL_004867</name>
</gene>
<dbReference type="InterPro" id="IPR011754">
    <property type="entry name" value="Mxa_paralog_2268"/>
</dbReference>
<dbReference type="KEGG" id="mbd:MEBOL_004867"/>
<dbReference type="EMBL" id="CP022163">
    <property type="protein sequence ID" value="ATB31404.1"/>
    <property type="molecule type" value="Genomic_DNA"/>
</dbReference>
<dbReference type="OrthoDB" id="5421880at2"/>
<proteinExistence type="predicted"/>
<sequence length="162" mass="17678">MSDSPDDPDSDGLSSPRLPAAMLRGMVLLLGLMPLSSRARTSLDLPLPPGWDVEQRDLNLYEDPAPAERELRVTKGFPTSVELLDGRVDLVSTTMKGARGRIELSAKDGELLVGMIDHLEPGERVPLSVAYLDGGRVELTLVKAGLVTDVWLRVRRSPEQPL</sequence>